<evidence type="ECO:0000256" key="4">
    <source>
        <dbReference type="SAM" id="SignalP"/>
    </source>
</evidence>
<keyword evidence="6" id="KW-1185">Reference proteome</keyword>
<dbReference type="RefSeq" id="WP_249774170.1">
    <property type="nucleotide sequence ID" value="NZ_CP097332.1"/>
</dbReference>
<proteinExistence type="inferred from homology"/>
<evidence type="ECO:0000256" key="1">
    <source>
        <dbReference type="ARBA" id="ARBA00008520"/>
    </source>
</evidence>
<reference evidence="5" key="2">
    <citation type="submission" date="2022-05" db="EMBL/GenBank/DDBJ databases">
        <authorList>
            <person name="Kim J.-S."/>
            <person name="Lee K."/>
            <person name="Suh M."/>
            <person name="Eom M."/>
            <person name="Kim J.-S."/>
            <person name="Kim D.-S."/>
            <person name="Ko S.-H."/>
            <person name="Shin Y."/>
            <person name="Lee J.-S."/>
        </authorList>
    </citation>
    <scope>NUCLEOTIDE SEQUENCE</scope>
    <source>
        <strain evidence="5">N237</strain>
    </source>
</reference>
<sequence length="435" mass="46642">MRTTPSRLSRSRRVLAVGLACALALSVTACSKSKDSKAQTGPVTITVSHGYTDNEAKELTVQVGQWNAKNPTSKVALVFNGGNDGALQKTVAGFTAGNYPDVAYEFGSSAAQLSRQPKLVDLTSTVKAAAFNWNDFYPSERDAATVGGKVVGIPALVDNLSLVYNKKLFAAAGIAAPTNSWTWPQFRAAAAKLTDSATHTYGWSYINDGSEDTVWRYLAMLWQAGGDLLSSDNSKPVFDSPAGLAALTQLRDMAVTDKSVYLDSGNGNYANLFNSGKIAMLWTGPWDLSSINADIDYGVAYLPGYNGNHETISGPDLYLAFDHSSHRADVAVQFIQWLTSAPVHLEFAIATGDLPLRKSETSLPDYSKFLTKFPGDKVFVDNLDNVKHVRPNIAAYAEVSTAIAQMVQSVLLGQKPPQQALDAARDQVTSALAGQ</sequence>
<dbReference type="PROSITE" id="PS51257">
    <property type="entry name" value="PROKAR_LIPOPROTEIN"/>
    <property type="match status" value="1"/>
</dbReference>
<protein>
    <submittedName>
        <fullName evidence="5">ABC transporter substrate-binding protein</fullName>
    </submittedName>
</protein>
<accession>A0ABY4R3A1</accession>
<keyword evidence="3 4" id="KW-0732">Signal</keyword>
<dbReference type="PANTHER" id="PTHR30061">
    <property type="entry name" value="MALTOSE-BINDING PERIPLASMIC PROTEIN"/>
    <property type="match status" value="1"/>
</dbReference>
<organism evidence="5 6">
    <name type="scientific">Jatrophihabitans telluris</name>
    <dbReference type="NCBI Taxonomy" id="2038343"/>
    <lineage>
        <taxon>Bacteria</taxon>
        <taxon>Bacillati</taxon>
        <taxon>Actinomycetota</taxon>
        <taxon>Actinomycetes</taxon>
        <taxon>Jatrophihabitantales</taxon>
        <taxon>Jatrophihabitantaceae</taxon>
        <taxon>Jatrophihabitans</taxon>
    </lineage>
</organism>
<gene>
    <name evidence="5" type="ORF">M6D93_09800</name>
</gene>
<dbReference type="Pfam" id="PF01547">
    <property type="entry name" value="SBP_bac_1"/>
    <property type="match status" value="1"/>
</dbReference>
<dbReference type="InterPro" id="IPR006059">
    <property type="entry name" value="SBP"/>
</dbReference>
<name>A0ABY4R3A1_9ACTN</name>
<evidence type="ECO:0000313" key="5">
    <source>
        <dbReference type="EMBL" id="UQX90274.1"/>
    </source>
</evidence>
<dbReference type="Proteomes" id="UP001056336">
    <property type="component" value="Chromosome"/>
</dbReference>
<evidence type="ECO:0000313" key="6">
    <source>
        <dbReference type="Proteomes" id="UP001056336"/>
    </source>
</evidence>
<dbReference type="SUPFAM" id="SSF53850">
    <property type="entry name" value="Periplasmic binding protein-like II"/>
    <property type="match status" value="1"/>
</dbReference>
<dbReference type="CDD" id="cd14748">
    <property type="entry name" value="PBP2_UgpB"/>
    <property type="match status" value="1"/>
</dbReference>
<keyword evidence="2" id="KW-0813">Transport</keyword>
<evidence type="ECO:0000256" key="3">
    <source>
        <dbReference type="ARBA" id="ARBA00022729"/>
    </source>
</evidence>
<reference evidence="5" key="1">
    <citation type="journal article" date="2018" name="Int. J. Syst. Evol. Microbiol.">
        <title>Jatrophihabitans telluris sp. nov., isolated from sediment soil of lava forest wetlands and the emended description of the genus Jatrophihabitans.</title>
        <authorList>
            <person name="Lee K.C."/>
            <person name="Suh M.K."/>
            <person name="Eom M.K."/>
            <person name="Kim K.K."/>
            <person name="Kim J.S."/>
            <person name="Kim D.S."/>
            <person name="Ko S.H."/>
            <person name="Shin Y.K."/>
            <person name="Lee J.S."/>
        </authorList>
    </citation>
    <scope>NUCLEOTIDE SEQUENCE</scope>
    <source>
        <strain evidence="5">N237</strain>
    </source>
</reference>
<dbReference type="PANTHER" id="PTHR30061:SF50">
    <property type="entry name" value="MALTOSE_MALTODEXTRIN-BINDING PERIPLASMIC PROTEIN"/>
    <property type="match status" value="1"/>
</dbReference>
<dbReference type="EMBL" id="CP097332">
    <property type="protein sequence ID" value="UQX90274.1"/>
    <property type="molecule type" value="Genomic_DNA"/>
</dbReference>
<evidence type="ECO:0000256" key="2">
    <source>
        <dbReference type="ARBA" id="ARBA00022448"/>
    </source>
</evidence>
<feature type="chain" id="PRO_5045935991" evidence="4">
    <location>
        <begin position="30"/>
        <end position="435"/>
    </location>
</feature>
<feature type="signal peptide" evidence="4">
    <location>
        <begin position="1"/>
        <end position="29"/>
    </location>
</feature>
<dbReference type="Gene3D" id="3.40.190.10">
    <property type="entry name" value="Periplasmic binding protein-like II"/>
    <property type="match status" value="1"/>
</dbReference>
<comment type="similarity">
    <text evidence="1">Belongs to the bacterial solute-binding protein 1 family.</text>
</comment>